<dbReference type="Proteomes" id="UP000093757">
    <property type="component" value="Unassembled WGS sequence"/>
</dbReference>
<dbReference type="OrthoDB" id="4729272at2"/>
<name>A0A1A6BE98_MYCGO</name>
<reference evidence="1 2" key="1">
    <citation type="submission" date="2016-06" db="EMBL/GenBank/DDBJ databases">
        <authorList>
            <person name="Kjaerup R.B."/>
            <person name="Dalgaard T.S."/>
            <person name="Juul-Madsen H.R."/>
        </authorList>
    </citation>
    <scope>NUCLEOTIDE SEQUENCE [LARGE SCALE GENOMIC DNA]</scope>
    <source>
        <strain evidence="1 2">1245752.6</strain>
    </source>
</reference>
<dbReference type="AlphaFoldDB" id="A0A1A6BE98"/>
<evidence type="ECO:0000313" key="1">
    <source>
        <dbReference type="EMBL" id="OBS00616.1"/>
    </source>
</evidence>
<accession>A0A1A6BE98</accession>
<protein>
    <submittedName>
        <fullName evidence="1">Uncharacterized protein</fullName>
    </submittedName>
</protein>
<sequence>MIVEDWSTLAGLHEIRRARSGRIDGWAVPVAYAVGFRCGHEWVFPYVNRPGGTHGLPAVILAEVVGYSCGTREIPISAAYLARAIVELQPAEAATDVDHPNLAAWRSIAAADPGEIAAVFIGSLDDPIAGPADEALRALMAAARPRSED</sequence>
<gene>
    <name evidence="1" type="ORF">A9W98_24145</name>
</gene>
<proteinExistence type="predicted"/>
<dbReference type="RefSeq" id="WP_065135066.1">
    <property type="nucleotide sequence ID" value="NZ_MAEM01000351.1"/>
</dbReference>
<dbReference type="EMBL" id="MAEM01000351">
    <property type="protein sequence ID" value="OBS00616.1"/>
    <property type="molecule type" value="Genomic_DNA"/>
</dbReference>
<organism evidence="1 2">
    <name type="scientific">Mycobacterium gordonae</name>
    <dbReference type="NCBI Taxonomy" id="1778"/>
    <lineage>
        <taxon>Bacteria</taxon>
        <taxon>Bacillati</taxon>
        <taxon>Actinomycetota</taxon>
        <taxon>Actinomycetes</taxon>
        <taxon>Mycobacteriales</taxon>
        <taxon>Mycobacteriaceae</taxon>
        <taxon>Mycobacterium</taxon>
    </lineage>
</organism>
<comment type="caution">
    <text evidence="1">The sequence shown here is derived from an EMBL/GenBank/DDBJ whole genome shotgun (WGS) entry which is preliminary data.</text>
</comment>
<evidence type="ECO:0000313" key="2">
    <source>
        <dbReference type="Proteomes" id="UP000093757"/>
    </source>
</evidence>